<feature type="region of interest" description="Disordered" evidence="2">
    <location>
        <begin position="1"/>
        <end position="38"/>
    </location>
</feature>
<dbReference type="Proteomes" id="UP000462055">
    <property type="component" value="Unassembled WGS sequence"/>
</dbReference>
<evidence type="ECO:0000313" key="4">
    <source>
        <dbReference type="Proteomes" id="UP000462055"/>
    </source>
</evidence>
<dbReference type="EMBL" id="WBMS02000007">
    <property type="protein sequence ID" value="MWA00868.1"/>
    <property type="molecule type" value="Genomic_DNA"/>
</dbReference>
<reference evidence="3" key="1">
    <citation type="submission" date="2019-12" db="EMBL/GenBank/DDBJ databases">
        <title>Actinomadura physcomitrii sp. nov., a novel actinomycete isolated from moss [Physcomitrium sphaericum (Ludw) Fuernr].</title>
        <authorList>
            <person name="Zhuang X."/>
        </authorList>
    </citation>
    <scope>NUCLEOTIDE SEQUENCE [LARGE SCALE GENOMIC DNA]</scope>
    <source>
        <strain evidence="3">LD22</strain>
    </source>
</reference>
<evidence type="ECO:0000256" key="2">
    <source>
        <dbReference type="SAM" id="MobiDB-lite"/>
    </source>
</evidence>
<dbReference type="CDD" id="cd06558">
    <property type="entry name" value="crotonase-like"/>
    <property type="match status" value="1"/>
</dbReference>
<sequence length="316" mass="33852">MAGTLPGHRSGVRTRPKTGFRLLSPRSRPADSIGSAERGGLMGPMADLASTQPDTHPIICKIVNEIALITLNRPSRLNAFTPEMREAYLEALDRADHDADVRAIVVTGAGRAFCAGADFTALDGLNAAAMRSRMQNQKVPFDRALRLGKPLIAAVNGAVAGIGMAHALMADIRFAAPEAKFTTAFARLGLTAEGGTAWLLTRLVGTARAMDMLCSSRVIGAGEAERIGLVQWIVPADELLDRALAYAAALAANSAYSLARMRDQVYSAWEQDWPSAYERSQQLVYESLDRPEFTELAARRNAERGSRAASAGTEPA</sequence>
<organism evidence="3 4">
    <name type="scientific">Actinomadura physcomitrii</name>
    <dbReference type="NCBI Taxonomy" id="2650748"/>
    <lineage>
        <taxon>Bacteria</taxon>
        <taxon>Bacillati</taxon>
        <taxon>Actinomycetota</taxon>
        <taxon>Actinomycetes</taxon>
        <taxon>Streptosporangiales</taxon>
        <taxon>Thermomonosporaceae</taxon>
        <taxon>Actinomadura</taxon>
    </lineage>
</organism>
<gene>
    <name evidence="3" type="ORF">F8568_010835</name>
</gene>
<dbReference type="InterPro" id="IPR001753">
    <property type="entry name" value="Enoyl-CoA_hydra/iso"/>
</dbReference>
<comment type="similarity">
    <text evidence="1">Belongs to the enoyl-CoA hydratase/isomerase family.</text>
</comment>
<evidence type="ECO:0000256" key="1">
    <source>
        <dbReference type="ARBA" id="ARBA00005254"/>
    </source>
</evidence>
<dbReference type="EC" id="4.2.1.17" evidence="3"/>
<dbReference type="GO" id="GO:0004300">
    <property type="term" value="F:enoyl-CoA hydratase activity"/>
    <property type="evidence" value="ECO:0007669"/>
    <property type="project" value="UniProtKB-EC"/>
</dbReference>
<protein>
    <submittedName>
        <fullName evidence="3">Enoyl-CoA hydratase</fullName>
        <ecNumber evidence="3">4.2.1.17</ecNumber>
    </submittedName>
</protein>
<dbReference type="Pfam" id="PF00378">
    <property type="entry name" value="ECH_1"/>
    <property type="match status" value="1"/>
</dbReference>
<dbReference type="PANTHER" id="PTHR43802">
    <property type="entry name" value="ENOYL-COA HYDRATASE"/>
    <property type="match status" value="1"/>
</dbReference>
<name>A0A6I4M469_9ACTN</name>
<accession>A0A6I4M469</accession>
<dbReference type="InterPro" id="IPR029045">
    <property type="entry name" value="ClpP/crotonase-like_dom_sf"/>
</dbReference>
<dbReference type="Gene3D" id="3.90.226.10">
    <property type="entry name" value="2-enoyl-CoA Hydratase, Chain A, domain 1"/>
    <property type="match status" value="1"/>
</dbReference>
<proteinExistence type="inferred from homology"/>
<dbReference type="PANTHER" id="PTHR43802:SF1">
    <property type="entry name" value="IP11341P-RELATED"/>
    <property type="match status" value="1"/>
</dbReference>
<evidence type="ECO:0000313" key="3">
    <source>
        <dbReference type="EMBL" id="MWA00868.1"/>
    </source>
</evidence>
<dbReference type="AlphaFoldDB" id="A0A6I4M469"/>
<dbReference type="SUPFAM" id="SSF52096">
    <property type="entry name" value="ClpP/crotonase"/>
    <property type="match status" value="1"/>
</dbReference>
<comment type="caution">
    <text evidence="3">The sequence shown here is derived from an EMBL/GenBank/DDBJ whole genome shotgun (WGS) entry which is preliminary data.</text>
</comment>
<keyword evidence="3" id="KW-0456">Lyase</keyword>
<keyword evidence="4" id="KW-1185">Reference proteome</keyword>